<evidence type="ECO:0000313" key="3">
    <source>
        <dbReference type="Proteomes" id="UP000190641"/>
    </source>
</evidence>
<organism evidence="2 4">
    <name type="scientific">Bacillus cereus</name>
    <dbReference type="NCBI Taxonomy" id="1396"/>
    <lineage>
        <taxon>Bacteria</taxon>
        <taxon>Bacillati</taxon>
        <taxon>Bacillota</taxon>
        <taxon>Bacilli</taxon>
        <taxon>Bacillales</taxon>
        <taxon>Bacillaceae</taxon>
        <taxon>Bacillus</taxon>
        <taxon>Bacillus cereus group</taxon>
    </lineage>
</organism>
<protein>
    <submittedName>
        <fullName evidence="2">Uncharacterized protein</fullName>
    </submittedName>
</protein>
<comment type="caution">
    <text evidence="2">The sequence shown here is derived from an EMBL/GenBank/DDBJ whole genome shotgun (WGS) entry which is preliminary data.</text>
</comment>
<dbReference type="Proteomes" id="UP000223834">
    <property type="component" value="Unassembled WGS sequence"/>
</dbReference>
<proteinExistence type="predicted"/>
<evidence type="ECO:0000313" key="2">
    <source>
        <dbReference type="EMBL" id="PGO80846.1"/>
    </source>
</evidence>
<dbReference type="AlphaFoldDB" id="A0A9Q5QST3"/>
<evidence type="ECO:0000313" key="1">
    <source>
        <dbReference type="EMBL" id="OOR77095.1"/>
    </source>
</evidence>
<dbReference type="EMBL" id="NUIQ01000027">
    <property type="protein sequence ID" value="PGO80846.1"/>
    <property type="molecule type" value="Genomic_DNA"/>
</dbReference>
<dbReference type="EMBL" id="MUAU01000001">
    <property type="protein sequence ID" value="OOR77095.1"/>
    <property type="molecule type" value="Genomic_DNA"/>
</dbReference>
<reference evidence="1 3" key="1">
    <citation type="submission" date="2017-01" db="EMBL/GenBank/DDBJ databases">
        <title>Bacillus cereus isolates.</title>
        <authorList>
            <person name="Beno S.M."/>
        </authorList>
    </citation>
    <scope>NUCLEOTIDE SEQUENCE [LARGE SCALE GENOMIC DNA]</scope>
    <source>
        <strain evidence="1 3">FSL K6-1030</strain>
    </source>
</reference>
<gene>
    <name evidence="1" type="ORF">BLX06_01000</name>
    <name evidence="2" type="ORF">CN980_02980</name>
</gene>
<reference evidence="2 4" key="2">
    <citation type="submission" date="2017-09" db="EMBL/GenBank/DDBJ databases">
        <title>Large-scale bioinformatics analysis of Bacillus genomes uncovers conserved roles of natural products in bacterial physiology.</title>
        <authorList>
            <consortium name="Agbiome Team Llc"/>
            <person name="Bleich R.M."/>
            <person name="Grubbs K.J."/>
            <person name="Santa Maria K.C."/>
            <person name="Allen S.E."/>
            <person name="Farag S."/>
            <person name="Shank E.A."/>
            <person name="Bowers A."/>
        </authorList>
    </citation>
    <scope>NUCLEOTIDE SEQUENCE [LARGE SCALE GENOMIC DNA]</scope>
    <source>
        <strain evidence="2 4">AFS049141</strain>
    </source>
</reference>
<sequence length="97" mass="10392">MTNDSMKEKNEKMNNKNKGKVFYGNDCCEVRACSHINIPKSELTEFVRLLQTLGQAILVQYGSGCLGGGTTGTTGAQGPQQGPAGDTTATLSVFRIY</sequence>
<dbReference type="Proteomes" id="UP000190641">
    <property type="component" value="Unassembled WGS sequence"/>
</dbReference>
<accession>A0A9Q5QST3</accession>
<evidence type="ECO:0000313" key="4">
    <source>
        <dbReference type="Proteomes" id="UP000223834"/>
    </source>
</evidence>
<name>A0A9Q5QST3_BACCE</name>